<dbReference type="InterPro" id="IPR051468">
    <property type="entry name" value="Fungal_SecMetab_SDRs"/>
</dbReference>
<dbReference type="GO" id="GO:0005737">
    <property type="term" value="C:cytoplasm"/>
    <property type="evidence" value="ECO:0007669"/>
    <property type="project" value="TreeGrafter"/>
</dbReference>
<dbReference type="Proteomes" id="UP000077002">
    <property type="component" value="Unassembled WGS sequence"/>
</dbReference>
<dbReference type="SUPFAM" id="SSF51735">
    <property type="entry name" value="NAD(P)-binding Rossmann-fold domains"/>
    <property type="match status" value="1"/>
</dbReference>
<proteinExistence type="inferred from homology"/>
<comment type="caution">
    <text evidence="2">The sequence shown here is derived from an EMBL/GenBank/DDBJ whole genome shotgun (WGS) entry which is preliminary data.</text>
</comment>
<sequence length="265" mass="28368">MASRIVLITGANTGLGLEIVRALYRSESSSTILCGSRSLDKASAALKALQADKPKNPQTTVEPIQIDIEDDNSINSAFDNVENTHGHIDCLVNNAGIALDQAFLAGKISQREAWDKAYSVNVTSTHVMTYKFAPLLIKSSDPRLIFIGSGTASLARQVALKSPIDHSPPKGWPKPIIGQCAYRTSKTALTMVMREWARILKEDGVRVFACSPGMLATNLGGSPEQLKAYGALDPSIGGGFVKDVIEGKRDADAGKAIDKTGVQDW</sequence>
<name>A0A177FF58_9EURO</name>
<dbReference type="EMBL" id="LVKK01000017">
    <property type="protein sequence ID" value="OAG42250.1"/>
    <property type="molecule type" value="Genomic_DNA"/>
</dbReference>
<dbReference type="InterPro" id="IPR036291">
    <property type="entry name" value="NAD(P)-bd_dom_sf"/>
</dbReference>
<organism evidence="2 3">
    <name type="scientific">Fonsecaea monophora</name>
    <dbReference type="NCBI Taxonomy" id="254056"/>
    <lineage>
        <taxon>Eukaryota</taxon>
        <taxon>Fungi</taxon>
        <taxon>Dikarya</taxon>
        <taxon>Ascomycota</taxon>
        <taxon>Pezizomycotina</taxon>
        <taxon>Eurotiomycetes</taxon>
        <taxon>Chaetothyriomycetidae</taxon>
        <taxon>Chaetothyriales</taxon>
        <taxon>Herpotrichiellaceae</taxon>
        <taxon>Fonsecaea</taxon>
    </lineage>
</organism>
<keyword evidence="3" id="KW-1185">Reference proteome</keyword>
<dbReference type="AlphaFoldDB" id="A0A177FF58"/>
<gene>
    <name evidence="2" type="ORF">AYO21_03418</name>
</gene>
<evidence type="ECO:0000256" key="1">
    <source>
        <dbReference type="ARBA" id="ARBA00006484"/>
    </source>
</evidence>
<reference evidence="2 3" key="1">
    <citation type="submission" date="2016-03" db="EMBL/GenBank/DDBJ databases">
        <title>Draft genome sequence of the Fonsecaea monophora CBS 269.37.</title>
        <authorList>
            <person name="Bombassaro A."/>
            <person name="Vinicius W.A."/>
            <person name="De Hoog S."/>
            <person name="Sun J."/>
            <person name="Souza E.M."/>
            <person name="Raittz R.T."/>
            <person name="Costa F."/>
            <person name="Leao A.C."/>
            <person name="Tadra-Sfeir M.Z."/>
            <person name="Baura V."/>
            <person name="Balsanelli E."/>
            <person name="Pedrosa F.O."/>
            <person name="Moreno L.F."/>
            <person name="Steffens M.B."/>
            <person name="Xi L."/>
            <person name="Bocca A.L."/>
            <person name="Felipe M.S."/>
            <person name="Teixeira M."/>
            <person name="Telles Filho F.Q."/>
            <person name="Azevedo C.M."/>
            <person name="Gomes R."/>
            <person name="Vicente V.A."/>
        </authorList>
    </citation>
    <scope>NUCLEOTIDE SEQUENCE [LARGE SCALE GENOMIC DNA]</scope>
    <source>
        <strain evidence="2 3">CBS 269.37</strain>
    </source>
</reference>
<comment type="similarity">
    <text evidence="1">Belongs to the short-chain dehydrogenases/reductases (SDR) family.</text>
</comment>
<protein>
    <submittedName>
        <fullName evidence="2">HAT1-interacting factor 1</fullName>
    </submittedName>
</protein>
<dbReference type="InterPro" id="IPR002347">
    <property type="entry name" value="SDR_fam"/>
</dbReference>
<accession>A0A177FF58</accession>
<dbReference type="GO" id="GO:0019748">
    <property type="term" value="P:secondary metabolic process"/>
    <property type="evidence" value="ECO:0007669"/>
    <property type="project" value="TreeGrafter"/>
</dbReference>
<evidence type="ECO:0000313" key="3">
    <source>
        <dbReference type="Proteomes" id="UP000077002"/>
    </source>
</evidence>
<dbReference type="RefSeq" id="XP_022514202.1">
    <property type="nucleotide sequence ID" value="XM_022653392.1"/>
</dbReference>
<dbReference type="GO" id="GO:0016491">
    <property type="term" value="F:oxidoreductase activity"/>
    <property type="evidence" value="ECO:0007669"/>
    <property type="project" value="TreeGrafter"/>
</dbReference>
<dbReference type="Pfam" id="PF00106">
    <property type="entry name" value="adh_short"/>
    <property type="match status" value="2"/>
</dbReference>
<dbReference type="OrthoDB" id="1933717at2759"/>
<dbReference type="Gene3D" id="3.40.50.720">
    <property type="entry name" value="NAD(P)-binding Rossmann-like Domain"/>
    <property type="match status" value="1"/>
</dbReference>
<dbReference type="PANTHER" id="PTHR43544:SF32">
    <property type="entry name" value="CHAIN DEHYDROGENASE, PUTATIVE (AFU_ORTHOLOGUE AFUA_5G01530)-RELATED"/>
    <property type="match status" value="1"/>
</dbReference>
<dbReference type="PRINTS" id="PR00081">
    <property type="entry name" value="GDHRDH"/>
</dbReference>
<dbReference type="PANTHER" id="PTHR43544">
    <property type="entry name" value="SHORT-CHAIN DEHYDROGENASE/REDUCTASE"/>
    <property type="match status" value="1"/>
</dbReference>
<evidence type="ECO:0000313" key="2">
    <source>
        <dbReference type="EMBL" id="OAG42250.1"/>
    </source>
</evidence>
<dbReference type="GeneID" id="34598589"/>